<comment type="caution">
    <text evidence="1">The sequence shown here is derived from an EMBL/GenBank/DDBJ whole genome shotgun (WGS) entry which is preliminary data.</text>
</comment>
<proteinExistence type="predicted"/>
<accession>A0AAE0AL59</accession>
<dbReference type="PANTHER" id="PTHR48449">
    <property type="entry name" value="DUF1985 DOMAIN-CONTAINING PROTEIN"/>
    <property type="match status" value="1"/>
</dbReference>
<dbReference type="AlphaFoldDB" id="A0AAE0AL59"/>
<dbReference type="EMBL" id="JANJYJ010000004">
    <property type="protein sequence ID" value="KAK3219477.1"/>
    <property type="molecule type" value="Genomic_DNA"/>
</dbReference>
<gene>
    <name evidence="1" type="ORF">Dsin_013447</name>
</gene>
<evidence type="ECO:0008006" key="3">
    <source>
        <dbReference type="Google" id="ProtNLM"/>
    </source>
</evidence>
<reference evidence="1" key="1">
    <citation type="journal article" date="2023" name="Plant J.">
        <title>Genome sequences and population genomics provide insights into the demographic history, inbreeding, and mutation load of two 'living fossil' tree species of Dipteronia.</title>
        <authorList>
            <person name="Feng Y."/>
            <person name="Comes H.P."/>
            <person name="Chen J."/>
            <person name="Zhu S."/>
            <person name="Lu R."/>
            <person name="Zhang X."/>
            <person name="Li P."/>
            <person name="Qiu J."/>
            <person name="Olsen K.M."/>
            <person name="Qiu Y."/>
        </authorList>
    </citation>
    <scope>NUCLEOTIDE SEQUENCE</scope>
    <source>
        <strain evidence="1">NBL</strain>
    </source>
</reference>
<evidence type="ECO:0000313" key="1">
    <source>
        <dbReference type="EMBL" id="KAK3219477.1"/>
    </source>
</evidence>
<dbReference type="PANTHER" id="PTHR48449:SF1">
    <property type="entry name" value="DUF1985 DOMAIN-CONTAINING PROTEIN"/>
    <property type="match status" value="1"/>
</dbReference>
<dbReference type="Proteomes" id="UP001281410">
    <property type="component" value="Unassembled WGS sequence"/>
</dbReference>
<sequence length="129" mass="15546">MGNFEQPDDSMKIALFLIANNVLFGQPYDKKVTNWLFNLVEDFDAFNSFVWGHYVFKMTMHYLRHIFRSRCSKKGLAPVRYRLYGFPWAVEVWAMEIVETLIDGFGMRLLDTQPRMRRWTMHKRPRNFV</sequence>
<organism evidence="1 2">
    <name type="scientific">Dipteronia sinensis</name>
    <dbReference type="NCBI Taxonomy" id="43782"/>
    <lineage>
        <taxon>Eukaryota</taxon>
        <taxon>Viridiplantae</taxon>
        <taxon>Streptophyta</taxon>
        <taxon>Embryophyta</taxon>
        <taxon>Tracheophyta</taxon>
        <taxon>Spermatophyta</taxon>
        <taxon>Magnoliopsida</taxon>
        <taxon>eudicotyledons</taxon>
        <taxon>Gunneridae</taxon>
        <taxon>Pentapetalae</taxon>
        <taxon>rosids</taxon>
        <taxon>malvids</taxon>
        <taxon>Sapindales</taxon>
        <taxon>Sapindaceae</taxon>
        <taxon>Hippocastanoideae</taxon>
        <taxon>Acereae</taxon>
        <taxon>Dipteronia</taxon>
    </lineage>
</organism>
<name>A0AAE0AL59_9ROSI</name>
<protein>
    <recommendedName>
        <fullName evidence="3">DUF1985 domain-containing protein</fullName>
    </recommendedName>
</protein>
<keyword evidence="2" id="KW-1185">Reference proteome</keyword>
<evidence type="ECO:0000313" key="2">
    <source>
        <dbReference type="Proteomes" id="UP001281410"/>
    </source>
</evidence>